<evidence type="ECO:0000256" key="1">
    <source>
        <dbReference type="SAM" id="MobiDB-lite"/>
    </source>
</evidence>
<feature type="region of interest" description="Disordered" evidence="1">
    <location>
        <begin position="1"/>
        <end position="42"/>
    </location>
</feature>
<dbReference type="EMBL" id="HBUE01316178">
    <property type="protein sequence ID" value="CAG6585750.1"/>
    <property type="molecule type" value="Transcribed_RNA"/>
</dbReference>
<reference evidence="2" key="1">
    <citation type="submission" date="2021-05" db="EMBL/GenBank/DDBJ databases">
        <authorList>
            <person name="Alioto T."/>
            <person name="Alioto T."/>
            <person name="Gomez Garrido J."/>
        </authorList>
    </citation>
    <scope>NUCLEOTIDE SEQUENCE</scope>
</reference>
<proteinExistence type="predicted"/>
<dbReference type="EMBL" id="HBUE01139140">
    <property type="protein sequence ID" value="CAG6499918.1"/>
    <property type="molecule type" value="Transcribed_RNA"/>
</dbReference>
<organism evidence="2">
    <name type="scientific">Culex pipiens</name>
    <name type="common">House mosquito</name>
    <dbReference type="NCBI Taxonomy" id="7175"/>
    <lineage>
        <taxon>Eukaryota</taxon>
        <taxon>Metazoa</taxon>
        <taxon>Ecdysozoa</taxon>
        <taxon>Arthropoda</taxon>
        <taxon>Hexapoda</taxon>
        <taxon>Insecta</taxon>
        <taxon>Pterygota</taxon>
        <taxon>Neoptera</taxon>
        <taxon>Endopterygota</taxon>
        <taxon>Diptera</taxon>
        <taxon>Nematocera</taxon>
        <taxon>Culicoidea</taxon>
        <taxon>Culicidae</taxon>
        <taxon>Culicinae</taxon>
        <taxon>Culicini</taxon>
        <taxon>Culex</taxon>
        <taxon>Culex</taxon>
    </lineage>
</organism>
<protein>
    <submittedName>
        <fullName evidence="2">(northern house mosquito) hypothetical protein</fullName>
    </submittedName>
</protein>
<evidence type="ECO:0000313" key="2">
    <source>
        <dbReference type="EMBL" id="CAG6585750.1"/>
    </source>
</evidence>
<feature type="compositionally biased region" description="Polar residues" evidence="1">
    <location>
        <begin position="1"/>
        <end position="36"/>
    </location>
</feature>
<name>A0A8D8K7R5_CULPI</name>
<dbReference type="EMBL" id="HBUE01209768">
    <property type="protein sequence ID" value="CAG6533850.1"/>
    <property type="molecule type" value="Transcribed_RNA"/>
</dbReference>
<dbReference type="EMBL" id="HBUE01139142">
    <property type="protein sequence ID" value="CAG6499922.1"/>
    <property type="molecule type" value="Transcribed_RNA"/>
</dbReference>
<sequence>MKSRTLASSTTIRTTVTCASRTPPRWSTRTGPSSSLMRHPSSRAARGLFTATAAPNRLWDIRRCTSIWTNPVPMLAATVASGSRRRMTIITRRREVLLE</sequence>
<dbReference type="AlphaFoldDB" id="A0A8D8K7R5"/>
<accession>A0A8D8K7R5</accession>